<organism evidence="4 5">
    <name type="scientific">Candidatus Staskawiczbacteria bacterium RIFCSPHIGHO2_02_FULL_42_22</name>
    <dbReference type="NCBI Taxonomy" id="1802207"/>
    <lineage>
        <taxon>Bacteria</taxon>
        <taxon>Candidatus Staskawicziibacteriota</taxon>
    </lineage>
</organism>
<dbReference type="GO" id="GO:0070181">
    <property type="term" value="F:small ribosomal subunit rRNA binding"/>
    <property type="evidence" value="ECO:0007669"/>
    <property type="project" value="TreeGrafter"/>
</dbReference>
<dbReference type="EMBL" id="MHOT01000018">
    <property type="protein sequence ID" value="OGZ68737.1"/>
    <property type="molecule type" value="Genomic_DNA"/>
</dbReference>
<dbReference type="CDD" id="cd00473">
    <property type="entry name" value="bS6"/>
    <property type="match status" value="1"/>
</dbReference>
<dbReference type="HAMAP" id="MF_00360">
    <property type="entry name" value="Ribosomal_bS6"/>
    <property type="match status" value="1"/>
</dbReference>
<dbReference type="InterPro" id="IPR014717">
    <property type="entry name" value="Transl_elong_EF1B/ribsomal_bS6"/>
</dbReference>
<dbReference type="GO" id="GO:1990904">
    <property type="term" value="C:ribonucleoprotein complex"/>
    <property type="evidence" value="ECO:0007669"/>
    <property type="project" value="UniProtKB-KW"/>
</dbReference>
<dbReference type="PANTHER" id="PTHR21011">
    <property type="entry name" value="MITOCHONDRIAL 28S RIBOSOMAL PROTEIN S6"/>
    <property type="match status" value="1"/>
</dbReference>
<evidence type="ECO:0000313" key="4">
    <source>
        <dbReference type="EMBL" id="OGZ68737.1"/>
    </source>
</evidence>
<dbReference type="NCBIfam" id="TIGR00166">
    <property type="entry name" value="S6"/>
    <property type="match status" value="1"/>
</dbReference>
<dbReference type="InterPro" id="IPR000529">
    <property type="entry name" value="Ribosomal_bS6"/>
</dbReference>
<name>A0A1G2I240_9BACT</name>
<keyword evidence="3" id="KW-0694">RNA-binding</keyword>
<dbReference type="Proteomes" id="UP000178820">
    <property type="component" value="Unassembled WGS sequence"/>
</dbReference>
<evidence type="ECO:0000256" key="3">
    <source>
        <dbReference type="HAMAP-Rule" id="MF_00360"/>
    </source>
</evidence>
<evidence type="ECO:0000313" key="5">
    <source>
        <dbReference type="Proteomes" id="UP000178820"/>
    </source>
</evidence>
<dbReference type="GO" id="GO:0005840">
    <property type="term" value="C:ribosome"/>
    <property type="evidence" value="ECO:0007669"/>
    <property type="project" value="UniProtKB-KW"/>
</dbReference>
<dbReference type="AlphaFoldDB" id="A0A1G2I240"/>
<dbReference type="GO" id="GO:0006412">
    <property type="term" value="P:translation"/>
    <property type="evidence" value="ECO:0007669"/>
    <property type="project" value="UniProtKB-UniRule"/>
</dbReference>
<dbReference type="GO" id="GO:0003735">
    <property type="term" value="F:structural constituent of ribosome"/>
    <property type="evidence" value="ECO:0007669"/>
    <property type="project" value="InterPro"/>
</dbReference>
<dbReference type="InterPro" id="IPR020814">
    <property type="entry name" value="Ribosomal_S6_plastid/chlpt"/>
</dbReference>
<comment type="function">
    <text evidence="3">Binds together with bS18 to 16S ribosomal RNA.</text>
</comment>
<dbReference type="STRING" id="1802207.A3D44_01940"/>
<dbReference type="GO" id="GO:0005737">
    <property type="term" value="C:cytoplasm"/>
    <property type="evidence" value="ECO:0007669"/>
    <property type="project" value="UniProtKB-ARBA"/>
</dbReference>
<keyword evidence="3" id="KW-0687">Ribonucleoprotein</keyword>
<dbReference type="SUPFAM" id="SSF54995">
    <property type="entry name" value="Ribosomal protein S6"/>
    <property type="match status" value="1"/>
</dbReference>
<keyword evidence="3 4" id="KW-0689">Ribosomal protein</keyword>
<evidence type="ECO:0000256" key="2">
    <source>
        <dbReference type="ARBA" id="ARBA00035294"/>
    </source>
</evidence>
<comment type="similarity">
    <text evidence="1 3">Belongs to the bacterial ribosomal protein bS6 family.</text>
</comment>
<keyword evidence="3" id="KW-0699">rRNA-binding</keyword>
<dbReference type="Gene3D" id="3.30.70.60">
    <property type="match status" value="1"/>
</dbReference>
<gene>
    <name evidence="3" type="primary">rpsF</name>
    <name evidence="4" type="ORF">A3D44_01940</name>
</gene>
<evidence type="ECO:0000256" key="1">
    <source>
        <dbReference type="ARBA" id="ARBA00009512"/>
    </source>
</evidence>
<sequence length="143" mass="16660">MKPYELTYILSSSLTTQEADTQKKELEVFVQEKEGVILKSEKTAPQGLAYTVKKNHSGYFLTLEFQFPEKTVKELKEKLQKDVRILRHFLMVKKPIKVMKKRRIKKPAITHDRPAFAKDSGQVKEKPVNIEDIDKKLDEILSE</sequence>
<comment type="caution">
    <text evidence="4">The sequence shown here is derived from an EMBL/GenBank/DDBJ whole genome shotgun (WGS) entry which is preliminary data.</text>
</comment>
<dbReference type="Pfam" id="PF01250">
    <property type="entry name" value="Ribosomal_S6"/>
    <property type="match status" value="1"/>
</dbReference>
<reference evidence="4 5" key="1">
    <citation type="journal article" date="2016" name="Nat. Commun.">
        <title>Thousands of microbial genomes shed light on interconnected biogeochemical processes in an aquifer system.</title>
        <authorList>
            <person name="Anantharaman K."/>
            <person name="Brown C.T."/>
            <person name="Hug L.A."/>
            <person name="Sharon I."/>
            <person name="Castelle C.J."/>
            <person name="Probst A.J."/>
            <person name="Thomas B.C."/>
            <person name="Singh A."/>
            <person name="Wilkins M.J."/>
            <person name="Karaoz U."/>
            <person name="Brodie E.L."/>
            <person name="Williams K.H."/>
            <person name="Hubbard S.S."/>
            <person name="Banfield J.F."/>
        </authorList>
    </citation>
    <scope>NUCLEOTIDE SEQUENCE [LARGE SCALE GENOMIC DNA]</scope>
</reference>
<proteinExistence type="inferred from homology"/>
<dbReference type="InterPro" id="IPR035980">
    <property type="entry name" value="Ribosomal_bS6_sf"/>
</dbReference>
<protein>
    <recommendedName>
        <fullName evidence="2 3">Small ribosomal subunit protein bS6</fullName>
    </recommendedName>
</protein>
<accession>A0A1G2I240</accession>
<dbReference type="PANTHER" id="PTHR21011:SF1">
    <property type="entry name" value="SMALL RIBOSOMAL SUBUNIT PROTEIN BS6M"/>
    <property type="match status" value="1"/>
</dbReference>